<name>A0A1G6KFD2_9GAMM</name>
<dbReference type="RefSeq" id="WP_092750150.1">
    <property type="nucleotide sequence ID" value="NZ_FMYL01000017.1"/>
</dbReference>
<dbReference type="Proteomes" id="UP000242501">
    <property type="component" value="Unassembled WGS sequence"/>
</dbReference>
<accession>A0A1G6KFD2</accession>
<sequence length="278" mass="32981">MNRPNAEFFYLSLLYRTNQIDFSGIQEWNNEQLLKDNCSEIVLDISFMEDEKEFQHYINSFQINKLELTNYKKSKISLTILNKLLVETYEPTIDYFSHSHALAVYINSEYFDYLLDDCKSKIKHQKDFFYDLKELINVYLSLEDFVFDIGCDFSHIKANFDLVKNNPSVNFVKESNWYNVKTPIGNLSLQEWNGKLHCVAYNVEVETESKIEKIMNYLYNKYKKNFQWAERLDNGYFIAYEASDNSVLCTYAYSIGITISFTSDEIRKEETKIRLPNL</sequence>
<keyword evidence="2" id="KW-1185">Reference proteome</keyword>
<reference evidence="2" key="1">
    <citation type="submission" date="2016-09" db="EMBL/GenBank/DDBJ databases">
        <authorList>
            <person name="Varghese N."/>
            <person name="Submissions S."/>
        </authorList>
    </citation>
    <scope>NUCLEOTIDE SEQUENCE [LARGE SCALE GENOMIC DNA]</scope>
    <source>
        <strain evidence="2">ANC 4422</strain>
    </source>
</reference>
<evidence type="ECO:0000313" key="1">
    <source>
        <dbReference type="EMBL" id="SDC29531.1"/>
    </source>
</evidence>
<evidence type="ECO:0000313" key="2">
    <source>
        <dbReference type="Proteomes" id="UP000242501"/>
    </source>
</evidence>
<organism evidence="1 2">
    <name type="scientific">Acinetobacter boissieri</name>
    <dbReference type="NCBI Taxonomy" id="1219383"/>
    <lineage>
        <taxon>Bacteria</taxon>
        <taxon>Pseudomonadati</taxon>
        <taxon>Pseudomonadota</taxon>
        <taxon>Gammaproteobacteria</taxon>
        <taxon>Moraxellales</taxon>
        <taxon>Moraxellaceae</taxon>
        <taxon>Acinetobacter</taxon>
    </lineage>
</organism>
<dbReference type="OrthoDB" id="6685100at2"/>
<dbReference type="EMBL" id="FMYL01000017">
    <property type="protein sequence ID" value="SDC29531.1"/>
    <property type="molecule type" value="Genomic_DNA"/>
</dbReference>
<gene>
    <name evidence="1" type="ORF">SAMN05421733_11715</name>
</gene>
<proteinExistence type="predicted"/>
<protein>
    <submittedName>
        <fullName evidence="1">Uncharacterized protein</fullName>
    </submittedName>
</protein>
<dbReference type="AlphaFoldDB" id="A0A1G6KFD2"/>